<accession>A0A9D2QTK2</accession>
<dbReference type="PIRSF" id="PIRSF006648">
    <property type="entry name" value="DrrB"/>
    <property type="match status" value="1"/>
</dbReference>
<gene>
    <name evidence="7" type="ORF">H9914_04220</name>
</gene>
<dbReference type="Proteomes" id="UP000823892">
    <property type="component" value="Unassembled WGS sequence"/>
</dbReference>
<keyword evidence="5" id="KW-0813">Transport</keyword>
<sequence>MKSETKRYQDSLTMMKRCLLLSKRNPDTFLTSIIMPFLMMVLFVSLFGKLIHPENISYVNYIIPGVLLQCFGQCASVTAVSVNRDITGGMISRFSTLPIKRISVLGGHVLESTVRNFLTAAVVLIAAVFLGFRPSAGPGKWLLILVLLLEVILTFSWLSVFIGVTSNSPEGASSLFTLVIALPYLSSGFVPLDAMPGPLAAFARYQPMTPVIETMRSAFLGMPLDIETAMISLLWCIGLTAVFCFCSLMFFRKRISQ</sequence>
<dbReference type="PANTHER" id="PTHR43229">
    <property type="entry name" value="NODULATION PROTEIN J"/>
    <property type="match status" value="1"/>
</dbReference>
<feature type="transmembrane region" description="Helical" evidence="5">
    <location>
        <begin position="175"/>
        <end position="192"/>
    </location>
</feature>
<comment type="subcellular location">
    <subcellularLocation>
        <location evidence="5">Cell membrane</location>
        <topology evidence="5">Multi-pass membrane protein</topology>
    </subcellularLocation>
    <subcellularLocation>
        <location evidence="1">Membrane</location>
        <topology evidence="1">Multi-pass membrane protein</topology>
    </subcellularLocation>
</comment>
<evidence type="ECO:0000256" key="3">
    <source>
        <dbReference type="ARBA" id="ARBA00022989"/>
    </source>
</evidence>
<dbReference type="InterPro" id="IPR013525">
    <property type="entry name" value="ABC2_TM"/>
</dbReference>
<evidence type="ECO:0000313" key="7">
    <source>
        <dbReference type="EMBL" id="HJD28190.1"/>
    </source>
</evidence>
<evidence type="ECO:0000256" key="5">
    <source>
        <dbReference type="RuleBase" id="RU361157"/>
    </source>
</evidence>
<feature type="transmembrane region" description="Helical" evidence="5">
    <location>
        <begin position="141"/>
        <end position="163"/>
    </location>
</feature>
<proteinExistence type="inferred from homology"/>
<keyword evidence="5" id="KW-1003">Cell membrane</keyword>
<dbReference type="AlphaFoldDB" id="A0A9D2QTK2"/>
<feature type="transmembrane region" description="Helical" evidence="5">
    <location>
        <begin position="229"/>
        <end position="251"/>
    </location>
</feature>
<dbReference type="GO" id="GO:0043190">
    <property type="term" value="C:ATP-binding cassette (ABC) transporter complex"/>
    <property type="evidence" value="ECO:0007669"/>
    <property type="project" value="InterPro"/>
</dbReference>
<evidence type="ECO:0000259" key="6">
    <source>
        <dbReference type="PROSITE" id="PS51012"/>
    </source>
</evidence>
<evidence type="ECO:0000256" key="1">
    <source>
        <dbReference type="ARBA" id="ARBA00004141"/>
    </source>
</evidence>
<keyword evidence="4 5" id="KW-0472">Membrane</keyword>
<dbReference type="InterPro" id="IPR000412">
    <property type="entry name" value="ABC_2_transport"/>
</dbReference>
<protein>
    <recommendedName>
        <fullName evidence="5">Transport permease protein</fullName>
    </recommendedName>
</protein>
<name>A0A9D2QTK2_9FIRM</name>
<feature type="domain" description="ABC transmembrane type-2" evidence="6">
    <location>
        <begin position="27"/>
        <end position="254"/>
    </location>
</feature>
<comment type="similarity">
    <text evidence="5">Belongs to the ABC-2 integral membrane protein family.</text>
</comment>
<feature type="transmembrane region" description="Helical" evidence="5">
    <location>
        <begin position="29"/>
        <end position="48"/>
    </location>
</feature>
<evidence type="ECO:0000313" key="8">
    <source>
        <dbReference type="Proteomes" id="UP000823892"/>
    </source>
</evidence>
<keyword evidence="2 5" id="KW-0812">Transmembrane</keyword>
<organism evidence="7 8">
    <name type="scientific">Candidatus Blautia avicola</name>
    <dbReference type="NCBI Taxonomy" id="2838483"/>
    <lineage>
        <taxon>Bacteria</taxon>
        <taxon>Bacillati</taxon>
        <taxon>Bacillota</taxon>
        <taxon>Clostridia</taxon>
        <taxon>Lachnospirales</taxon>
        <taxon>Lachnospiraceae</taxon>
        <taxon>Blautia</taxon>
    </lineage>
</organism>
<dbReference type="EMBL" id="DWUY01000090">
    <property type="protein sequence ID" value="HJD28190.1"/>
    <property type="molecule type" value="Genomic_DNA"/>
</dbReference>
<dbReference type="PANTHER" id="PTHR43229:SF2">
    <property type="entry name" value="NODULATION PROTEIN J"/>
    <property type="match status" value="1"/>
</dbReference>
<evidence type="ECO:0000256" key="4">
    <source>
        <dbReference type="ARBA" id="ARBA00023136"/>
    </source>
</evidence>
<evidence type="ECO:0000256" key="2">
    <source>
        <dbReference type="ARBA" id="ARBA00022692"/>
    </source>
</evidence>
<comment type="caution">
    <text evidence="7">The sequence shown here is derived from an EMBL/GenBank/DDBJ whole genome shotgun (WGS) entry which is preliminary data.</text>
</comment>
<comment type="caution">
    <text evidence="5">Lacks conserved residue(s) required for the propagation of feature annotation.</text>
</comment>
<dbReference type="InterPro" id="IPR047817">
    <property type="entry name" value="ABC2_TM_bact-type"/>
</dbReference>
<keyword evidence="3 5" id="KW-1133">Transmembrane helix</keyword>
<dbReference type="InterPro" id="IPR051784">
    <property type="entry name" value="Nod_factor_ABC_transporter"/>
</dbReference>
<reference evidence="7" key="2">
    <citation type="submission" date="2021-04" db="EMBL/GenBank/DDBJ databases">
        <authorList>
            <person name="Gilroy R."/>
        </authorList>
    </citation>
    <scope>NUCLEOTIDE SEQUENCE</scope>
    <source>
        <strain evidence="7">ChiBcec6-4105</strain>
    </source>
</reference>
<feature type="transmembrane region" description="Helical" evidence="5">
    <location>
        <begin position="117"/>
        <end position="135"/>
    </location>
</feature>
<dbReference type="PROSITE" id="PS51012">
    <property type="entry name" value="ABC_TM2"/>
    <property type="match status" value="1"/>
</dbReference>
<dbReference type="GO" id="GO:0140359">
    <property type="term" value="F:ABC-type transporter activity"/>
    <property type="evidence" value="ECO:0007669"/>
    <property type="project" value="InterPro"/>
</dbReference>
<dbReference type="Pfam" id="PF01061">
    <property type="entry name" value="ABC2_membrane"/>
    <property type="match status" value="1"/>
</dbReference>
<reference evidence="7" key="1">
    <citation type="journal article" date="2021" name="PeerJ">
        <title>Extensive microbial diversity within the chicken gut microbiome revealed by metagenomics and culture.</title>
        <authorList>
            <person name="Gilroy R."/>
            <person name="Ravi A."/>
            <person name="Getino M."/>
            <person name="Pursley I."/>
            <person name="Horton D.L."/>
            <person name="Alikhan N.F."/>
            <person name="Baker D."/>
            <person name="Gharbi K."/>
            <person name="Hall N."/>
            <person name="Watson M."/>
            <person name="Adriaenssens E.M."/>
            <person name="Foster-Nyarko E."/>
            <person name="Jarju S."/>
            <person name="Secka A."/>
            <person name="Antonio M."/>
            <person name="Oren A."/>
            <person name="Chaudhuri R.R."/>
            <person name="La Ragione R."/>
            <person name="Hildebrand F."/>
            <person name="Pallen M.J."/>
        </authorList>
    </citation>
    <scope>NUCLEOTIDE SEQUENCE</scope>
    <source>
        <strain evidence="7">ChiBcec6-4105</strain>
    </source>
</reference>